<feature type="domain" description="AMP-binding enzyme C-terminal" evidence="4">
    <location>
        <begin position="438"/>
        <end position="513"/>
    </location>
</feature>
<dbReference type="Gene3D" id="3.40.50.12780">
    <property type="entry name" value="N-terminal domain of ligase-like"/>
    <property type="match status" value="1"/>
</dbReference>
<dbReference type="PANTHER" id="PTHR24096:SF149">
    <property type="entry name" value="AMP-BINDING DOMAIN-CONTAINING PROTEIN-RELATED"/>
    <property type="match status" value="1"/>
</dbReference>
<dbReference type="EC" id="6.2.1.3" evidence="5"/>
<dbReference type="CDD" id="cd05904">
    <property type="entry name" value="4CL"/>
    <property type="match status" value="1"/>
</dbReference>
<name>A0ABX8EGY5_9ACTN</name>
<dbReference type="EMBL" id="CP075371">
    <property type="protein sequence ID" value="QVT79534.1"/>
    <property type="molecule type" value="Genomic_DNA"/>
</dbReference>
<dbReference type="Gene3D" id="3.30.300.30">
    <property type="match status" value="1"/>
</dbReference>
<feature type="domain" description="AMP-dependent synthetase/ligase" evidence="3">
    <location>
        <begin position="26"/>
        <end position="387"/>
    </location>
</feature>
<dbReference type="RefSeq" id="WP_214058967.1">
    <property type="nucleotide sequence ID" value="NZ_BAAAHS010000100.1"/>
</dbReference>
<keyword evidence="2 5" id="KW-0436">Ligase</keyword>
<dbReference type="SUPFAM" id="SSF56801">
    <property type="entry name" value="Acetyl-CoA synthetase-like"/>
    <property type="match status" value="1"/>
</dbReference>
<protein>
    <submittedName>
        <fullName evidence="5">Long-chain-fatty-acid--CoA ligase</fullName>
        <ecNumber evidence="5">6.2.1.3</ecNumber>
    </submittedName>
</protein>
<evidence type="ECO:0000256" key="2">
    <source>
        <dbReference type="ARBA" id="ARBA00022598"/>
    </source>
</evidence>
<organism evidence="5 6">
    <name type="scientific">Nocardioides aquaticus</name>
    <dbReference type="NCBI Taxonomy" id="160826"/>
    <lineage>
        <taxon>Bacteria</taxon>
        <taxon>Bacillati</taxon>
        <taxon>Actinomycetota</taxon>
        <taxon>Actinomycetes</taxon>
        <taxon>Propionibacteriales</taxon>
        <taxon>Nocardioidaceae</taxon>
        <taxon>Nocardioides</taxon>
    </lineage>
</organism>
<dbReference type="PROSITE" id="PS00455">
    <property type="entry name" value="AMP_BINDING"/>
    <property type="match status" value="1"/>
</dbReference>
<evidence type="ECO:0000259" key="4">
    <source>
        <dbReference type="Pfam" id="PF13193"/>
    </source>
</evidence>
<evidence type="ECO:0000313" key="6">
    <source>
        <dbReference type="Proteomes" id="UP000679307"/>
    </source>
</evidence>
<dbReference type="InterPro" id="IPR000873">
    <property type="entry name" value="AMP-dep_synth/lig_dom"/>
</dbReference>
<evidence type="ECO:0000256" key="1">
    <source>
        <dbReference type="ARBA" id="ARBA00006432"/>
    </source>
</evidence>
<dbReference type="InterPro" id="IPR042099">
    <property type="entry name" value="ANL_N_sf"/>
</dbReference>
<proteinExistence type="inferred from homology"/>
<dbReference type="InterPro" id="IPR020845">
    <property type="entry name" value="AMP-binding_CS"/>
</dbReference>
<dbReference type="Proteomes" id="UP000679307">
    <property type="component" value="Chromosome"/>
</dbReference>
<dbReference type="Pfam" id="PF13193">
    <property type="entry name" value="AMP-binding_C"/>
    <property type="match status" value="1"/>
</dbReference>
<accession>A0ABX8EGY5</accession>
<dbReference type="Pfam" id="PF00501">
    <property type="entry name" value="AMP-binding"/>
    <property type="match status" value="1"/>
</dbReference>
<keyword evidence="6" id="KW-1185">Reference proteome</keyword>
<dbReference type="GO" id="GO:0004467">
    <property type="term" value="F:long-chain fatty acid-CoA ligase activity"/>
    <property type="evidence" value="ECO:0007669"/>
    <property type="project" value="UniProtKB-EC"/>
</dbReference>
<comment type="similarity">
    <text evidence="1">Belongs to the ATP-dependent AMP-binding enzyme family.</text>
</comment>
<sequence>MSEPLIHTSPLPAVEIPDVALTSYCFEHAAERADQPALVDGPTGRTLTYGQLEEQVRRFAGGLAARGFGPGDTLALLSPNIPEYAVVFHGVALAGGAITTINPTYTAKEMAHQIKDAKPRFMVTIGMFLETAQQASADTTVEEVFVLGGTEDGDLRGAHDAAELFGEPLAEQVPVGRDDVVALPYSSGTTGLSKGVMLTHGNLVANIAQVIDAGKLSDDESFVAVLPFFHIYGMQVLMNAGLRAGATVITMPRFDLEMYLRLNAEHGCTRAYVAPPIVVALAKHPLVDQYDLGSMGYVMSGAAPLSAETGELAATRLGCEVVQGYGMTEMSPVSHMTVPGDYKPGSVGVTVPGTECMIVDPASGDSLGTDAEGELWVRGPQVMKGYLGRPEDSDATRDAQGWLHTGDIARIDDTGHVYIVDRLKELIKYKGFQVPPAELESVLLTHDEITDAAVVGTPDEEAGEIPVGFVVLKPGSTLSADEVKAYVAAEVATYKRLGHVVVVDEIPKSASGKILRRVLRDQVPA</sequence>
<reference evidence="5 6" key="1">
    <citation type="submission" date="2021-05" db="EMBL/GenBank/DDBJ databases">
        <title>Complete genome of Nocardioides aquaticus KCTC 9944T isolated from meromictic and hypersaline Ekho Lake, Antarctica.</title>
        <authorList>
            <person name="Hwang K."/>
            <person name="Kim K.M."/>
            <person name="Choe H."/>
        </authorList>
    </citation>
    <scope>NUCLEOTIDE SEQUENCE [LARGE SCALE GENOMIC DNA]</scope>
    <source>
        <strain evidence="5 6">KCTC 9944</strain>
    </source>
</reference>
<evidence type="ECO:0000259" key="3">
    <source>
        <dbReference type="Pfam" id="PF00501"/>
    </source>
</evidence>
<dbReference type="InterPro" id="IPR045851">
    <property type="entry name" value="AMP-bd_C_sf"/>
</dbReference>
<gene>
    <name evidence="5" type="primary">lcfB_3</name>
    <name evidence="5" type="ORF">ENKNEFLB_01916</name>
</gene>
<evidence type="ECO:0000313" key="5">
    <source>
        <dbReference type="EMBL" id="QVT79534.1"/>
    </source>
</evidence>
<dbReference type="PANTHER" id="PTHR24096">
    <property type="entry name" value="LONG-CHAIN-FATTY-ACID--COA LIGASE"/>
    <property type="match status" value="1"/>
</dbReference>
<dbReference type="InterPro" id="IPR025110">
    <property type="entry name" value="AMP-bd_C"/>
</dbReference>